<evidence type="ECO:0008006" key="3">
    <source>
        <dbReference type="Google" id="ProtNLM"/>
    </source>
</evidence>
<proteinExistence type="predicted"/>
<keyword evidence="2" id="KW-1185">Reference proteome</keyword>
<dbReference type="GeneID" id="43164227"/>
<organism evidence="1 2">
    <name type="scientific">Duganella zoogloeoides</name>
    <dbReference type="NCBI Taxonomy" id="75659"/>
    <lineage>
        <taxon>Bacteria</taxon>
        <taxon>Pseudomonadati</taxon>
        <taxon>Pseudomonadota</taxon>
        <taxon>Betaproteobacteria</taxon>
        <taxon>Burkholderiales</taxon>
        <taxon>Oxalobacteraceae</taxon>
        <taxon>Telluria group</taxon>
        <taxon>Duganella</taxon>
    </lineage>
</organism>
<evidence type="ECO:0000313" key="2">
    <source>
        <dbReference type="Proteomes" id="UP001326110"/>
    </source>
</evidence>
<gene>
    <name evidence="1" type="ORF">SR858_09630</name>
</gene>
<name>A0ABZ0Y404_9BURK</name>
<dbReference type="Proteomes" id="UP001326110">
    <property type="component" value="Chromosome"/>
</dbReference>
<dbReference type="EMBL" id="CP140152">
    <property type="protein sequence ID" value="WQH06563.1"/>
    <property type="molecule type" value="Genomic_DNA"/>
</dbReference>
<accession>A0ABZ0Y404</accession>
<sequence>MMLPAAEQIGDPLHSLELVVVEVTDQGRRRPTKVARLVPPGSRVAVAELVSAKLAWFNTDKFVLSGEDCLAWERKTMHASQSWLCQFDVPSKEAVFKVWTSHQEGVEMSRHRVLNSGPNFTASSIGVSSMMHEQLGRHTTQALVRRATTTHLALLDCDIAWMSEERFCLTGFQHYPQSEQAPARLLRQGWFCEPDIPVLPAAVSERLLRKMSLR</sequence>
<protein>
    <recommendedName>
        <fullName evidence="3">N-acetyltransferase</fullName>
    </recommendedName>
</protein>
<reference evidence="1 2" key="1">
    <citation type="submission" date="2023-11" db="EMBL/GenBank/DDBJ databases">
        <title>MicrobeMod: A computational toolkit for identifying prokaryotic methylation and restriction-modification with nanopore sequencing.</title>
        <authorList>
            <person name="Crits-Christoph A."/>
            <person name="Kang S.C."/>
            <person name="Lee H."/>
            <person name="Ostrov N."/>
        </authorList>
    </citation>
    <scope>NUCLEOTIDE SEQUENCE [LARGE SCALE GENOMIC DNA]</scope>
    <source>
        <strain evidence="1 2">ATCC 25935</strain>
    </source>
</reference>
<dbReference type="RefSeq" id="WP_154819892.1">
    <property type="nucleotide sequence ID" value="NZ_CP140152.1"/>
</dbReference>
<evidence type="ECO:0000313" key="1">
    <source>
        <dbReference type="EMBL" id="WQH06563.1"/>
    </source>
</evidence>